<dbReference type="AlphaFoldDB" id="A0A6C0B5K5"/>
<dbReference type="EMBL" id="MN739080">
    <property type="protein sequence ID" value="QHS87340.1"/>
    <property type="molecule type" value="Genomic_DNA"/>
</dbReference>
<organism evidence="1">
    <name type="scientific">viral metagenome</name>
    <dbReference type="NCBI Taxonomy" id="1070528"/>
    <lineage>
        <taxon>unclassified sequences</taxon>
        <taxon>metagenomes</taxon>
        <taxon>organismal metagenomes</taxon>
    </lineage>
</organism>
<proteinExistence type="predicted"/>
<accession>A0A6C0B5K5</accession>
<evidence type="ECO:0008006" key="2">
    <source>
        <dbReference type="Google" id="ProtNLM"/>
    </source>
</evidence>
<reference evidence="1" key="1">
    <citation type="journal article" date="2020" name="Nature">
        <title>Giant virus diversity and host interactions through global metagenomics.</title>
        <authorList>
            <person name="Schulz F."/>
            <person name="Roux S."/>
            <person name="Paez-Espino D."/>
            <person name="Jungbluth S."/>
            <person name="Walsh D.A."/>
            <person name="Denef V.J."/>
            <person name="McMahon K.D."/>
            <person name="Konstantinidis K.T."/>
            <person name="Eloe-Fadrosh E.A."/>
            <person name="Kyrpides N.C."/>
            <person name="Woyke T."/>
        </authorList>
    </citation>
    <scope>NUCLEOTIDE SEQUENCE</scope>
    <source>
        <strain evidence="1">GVMAG-M-3300010157-4</strain>
    </source>
</reference>
<name>A0A6C0B5K5_9ZZZZ</name>
<protein>
    <recommendedName>
        <fullName evidence="2">Glycosyltransferase</fullName>
    </recommendedName>
</protein>
<sequence length="227" mass="26373">MIAFYTCFFGKDNNERNFIPPAPASDFNCYYYTDNQATFEKLNSTPWIGVFLENPALEPAMLAKWVKSCPHMLTELRHYSVTCYFDSALAVDGPKVTQLADNMVKYSSYSVCMARHPFISQEWPASAYSELKEAILQPRYAVKQGTYEAYIREQVESGLKDTDDIHFATGFIIRRNTHLVRAMGEVWWSHICRTGILCQLSFFFVQQMFREHIFDIEFGACFSRWGY</sequence>
<evidence type="ECO:0000313" key="1">
    <source>
        <dbReference type="EMBL" id="QHS87340.1"/>
    </source>
</evidence>